<proteinExistence type="predicted"/>
<sequence length="326" mass="34418">MLAVASALALTAMLVSGCTGDGEAGAFAAKFGDDPAVASAELTSHDNQPFTGGVSGQVVAREGLADHEVSALVDRLSSYTRENGERMRGLVSLLADDVELIVTGHLETDTAAVRTALTLRADERVMSAEIAESFIALVSADVDTAIQLMRDLPALVAQAPPEARSELFVRTDDRAVDVGDAPQRVAGALAAWDALVAEMPLTGMRLRDDVLVTTLAQEADYARAAERARVLLPEAESRLAFASALIRLGESDGARARDLVGRLDASELERIAYVWESGSRLQIAVTAKHHLDAVARSVTAALPEGTTEAWVVVEGNPDSRINLVVP</sequence>
<dbReference type="EMBL" id="BAAARI010000014">
    <property type="protein sequence ID" value="GAA2582746.1"/>
    <property type="molecule type" value="Genomic_DNA"/>
</dbReference>
<gene>
    <name evidence="2" type="ORF">GCM10009862_22380</name>
</gene>
<feature type="signal peptide" evidence="1">
    <location>
        <begin position="1"/>
        <end position="17"/>
    </location>
</feature>
<comment type="caution">
    <text evidence="2">The sequence shown here is derived from an EMBL/GenBank/DDBJ whole genome shotgun (WGS) entry which is preliminary data.</text>
</comment>
<dbReference type="RefSeq" id="WP_344229516.1">
    <property type="nucleotide sequence ID" value="NZ_BAAARI010000014.1"/>
</dbReference>
<keyword evidence="1" id="KW-0732">Signal</keyword>
<evidence type="ECO:0008006" key="4">
    <source>
        <dbReference type="Google" id="ProtNLM"/>
    </source>
</evidence>
<keyword evidence="3" id="KW-1185">Reference proteome</keyword>
<evidence type="ECO:0000313" key="2">
    <source>
        <dbReference type="EMBL" id="GAA2582746.1"/>
    </source>
</evidence>
<name>A0ABN3PH69_9MICO</name>
<evidence type="ECO:0000256" key="1">
    <source>
        <dbReference type="SAM" id="SignalP"/>
    </source>
</evidence>
<reference evidence="2 3" key="1">
    <citation type="journal article" date="2019" name="Int. J. Syst. Evol. Microbiol.">
        <title>The Global Catalogue of Microorganisms (GCM) 10K type strain sequencing project: providing services to taxonomists for standard genome sequencing and annotation.</title>
        <authorList>
            <consortium name="The Broad Institute Genomics Platform"/>
            <consortium name="The Broad Institute Genome Sequencing Center for Infectious Disease"/>
            <person name="Wu L."/>
            <person name="Ma J."/>
        </authorList>
    </citation>
    <scope>NUCLEOTIDE SEQUENCE [LARGE SCALE GENOMIC DNA]</scope>
    <source>
        <strain evidence="2 3">JCM 16365</strain>
    </source>
</reference>
<feature type="chain" id="PRO_5046964152" description="SPOR domain-containing protein" evidence="1">
    <location>
        <begin position="18"/>
        <end position="326"/>
    </location>
</feature>
<organism evidence="2 3">
    <name type="scientific">Microbacterium binotii</name>
    <dbReference type="NCBI Taxonomy" id="462710"/>
    <lineage>
        <taxon>Bacteria</taxon>
        <taxon>Bacillati</taxon>
        <taxon>Actinomycetota</taxon>
        <taxon>Actinomycetes</taxon>
        <taxon>Micrococcales</taxon>
        <taxon>Microbacteriaceae</taxon>
        <taxon>Microbacterium</taxon>
    </lineage>
</organism>
<accession>A0ABN3PH69</accession>
<protein>
    <recommendedName>
        <fullName evidence="4">SPOR domain-containing protein</fullName>
    </recommendedName>
</protein>
<evidence type="ECO:0000313" key="3">
    <source>
        <dbReference type="Proteomes" id="UP001500274"/>
    </source>
</evidence>
<dbReference type="Proteomes" id="UP001500274">
    <property type="component" value="Unassembled WGS sequence"/>
</dbReference>